<organism evidence="1 2">
    <name type="scientific">Desulfuromonas soudanensis</name>
    <dbReference type="NCBI Taxonomy" id="1603606"/>
    <lineage>
        <taxon>Bacteria</taxon>
        <taxon>Pseudomonadati</taxon>
        <taxon>Thermodesulfobacteriota</taxon>
        <taxon>Desulfuromonadia</taxon>
        <taxon>Desulfuromonadales</taxon>
        <taxon>Desulfuromonadaceae</taxon>
        <taxon>Desulfuromonas</taxon>
    </lineage>
</organism>
<name>A0A0M3QFW1_9BACT</name>
<dbReference type="PATRIC" id="fig|1603606.3.peg.2327"/>
<evidence type="ECO:0000313" key="2">
    <source>
        <dbReference type="Proteomes" id="UP000057158"/>
    </source>
</evidence>
<protein>
    <submittedName>
        <fullName evidence="1">Uncharacterized protein</fullName>
    </submittedName>
</protein>
<dbReference type="Proteomes" id="UP000057158">
    <property type="component" value="Chromosome"/>
</dbReference>
<dbReference type="InterPro" id="IPR045584">
    <property type="entry name" value="Pilin-like"/>
</dbReference>
<keyword evidence="2" id="KW-1185">Reference proteome</keyword>
<proteinExistence type="predicted"/>
<accession>A0A0M3QFW1</accession>
<dbReference type="EMBL" id="CP010802">
    <property type="protein sequence ID" value="ALC16919.1"/>
    <property type="molecule type" value="Genomic_DNA"/>
</dbReference>
<gene>
    <name evidence="1" type="ORF">DSOUD_2154</name>
</gene>
<dbReference type="AlphaFoldDB" id="A0A0M3QFW1"/>
<evidence type="ECO:0000313" key="1">
    <source>
        <dbReference type="EMBL" id="ALC16919.1"/>
    </source>
</evidence>
<dbReference type="RefSeq" id="WP_053550971.1">
    <property type="nucleotide sequence ID" value="NZ_CP010802.1"/>
</dbReference>
<dbReference type="KEGG" id="des:DSOUD_2154"/>
<dbReference type="SUPFAM" id="SSF54523">
    <property type="entry name" value="Pili subunits"/>
    <property type="match status" value="1"/>
</dbReference>
<reference evidence="1 2" key="1">
    <citation type="submission" date="2015-07" db="EMBL/GenBank/DDBJ databases">
        <title>Isolation and Genomic Characterization of a Novel Halophilic Metal-Reducing Deltaproteobacterium from the Deep Subsurface.</title>
        <authorList>
            <person name="Badalamenti J.P."/>
            <person name="Summers Z.M."/>
            <person name="Gralnick J.A."/>
            <person name="Bond D.R."/>
        </authorList>
    </citation>
    <scope>NUCLEOTIDE SEQUENCE [LARGE SCALE GENOMIC DNA]</scope>
    <source>
        <strain evidence="1 2">WTL</strain>
    </source>
</reference>
<dbReference type="STRING" id="1603606.DSOUD_2154"/>
<sequence length="280" mass="32309">MRRIVPIVLLCALLPLHVATLRNAGREWKALPQGEETAYTIPGPVLKLTSLEFDGVAADFMFLRALVFYGSTFERTEKPRVKEWEWRRLYNDLAAATDLDPYFLDPYYFAQANLTWEGNLVRETNLLLEKGSQYRDWDWMLPFYTGFNHFYFLKENDQASVYLMEASRRPGATPLIASLATRLALKGKRTENAIFFLREMLRREEDEEVKKTYRIRLEALSGILALERAVELFREQFGYLPTSLDSLVEAGLISKIPIDPYGGKFFISYDGSIGTTSDLR</sequence>
<dbReference type="OrthoDB" id="9783085at2"/>